<keyword evidence="2" id="KW-1133">Transmembrane helix</keyword>
<keyword evidence="2" id="KW-0812">Transmembrane</keyword>
<feature type="compositionally biased region" description="Polar residues" evidence="1">
    <location>
        <begin position="220"/>
        <end position="231"/>
    </location>
</feature>
<reference evidence="3" key="1">
    <citation type="submission" date="2021-05" db="EMBL/GenBank/DDBJ databases">
        <title>A free-living protist that lacks canonical eukaryotic 1 DNA replication and segregation systems.</title>
        <authorList>
            <person name="Salas-Leiva D.E."/>
            <person name="Tromer E.C."/>
            <person name="Curtis B.A."/>
            <person name="Jerlstrom-Hultqvist J."/>
            <person name="Kolisko M."/>
            <person name="Yi Z."/>
            <person name="Salas-Leiva J.S."/>
            <person name="Gallot-Lavallee L."/>
            <person name="Kops G.J.P.L."/>
            <person name="Archibald J.M."/>
            <person name="Simpson A.G.B."/>
            <person name="Roger A.J."/>
        </authorList>
    </citation>
    <scope>NUCLEOTIDE SEQUENCE</scope>
    <source>
        <strain evidence="3">BICM</strain>
    </source>
</reference>
<keyword evidence="2" id="KW-0472">Membrane</keyword>
<feature type="transmembrane region" description="Helical" evidence="2">
    <location>
        <begin position="115"/>
        <end position="148"/>
    </location>
</feature>
<dbReference type="Proteomes" id="UP000717585">
    <property type="component" value="Unassembled WGS sequence"/>
</dbReference>
<dbReference type="AlphaFoldDB" id="A0A8J6B0X4"/>
<protein>
    <recommendedName>
        <fullName evidence="5">Transmembrane protein</fullName>
    </recommendedName>
</protein>
<feature type="compositionally biased region" description="Pro residues" evidence="1">
    <location>
        <begin position="165"/>
        <end position="177"/>
    </location>
</feature>
<name>A0A8J6B0X4_9EUKA</name>
<proteinExistence type="predicted"/>
<feature type="transmembrane region" description="Helical" evidence="2">
    <location>
        <begin position="32"/>
        <end position="51"/>
    </location>
</feature>
<comment type="caution">
    <text evidence="3">The sequence shown here is derived from an EMBL/GenBank/DDBJ whole genome shotgun (WGS) entry which is preliminary data.</text>
</comment>
<accession>A0A8J6B0X4</accession>
<evidence type="ECO:0000313" key="3">
    <source>
        <dbReference type="EMBL" id="KAG9396060.1"/>
    </source>
</evidence>
<evidence type="ECO:0008006" key="5">
    <source>
        <dbReference type="Google" id="ProtNLM"/>
    </source>
</evidence>
<evidence type="ECO:0000256" key="1">
    <source>
        <dbReference type="SAM" id="MobiDB-lite"/>
    </source>
</evidence>
<feature type="region of interest" description="Disordered" evidence="1">
    <location>
        <begin position="162"/>
        <end position="238"/>
    </location>
</feature>
<sequence length="238" mass="25584">MSGFLCETRRDWIWMFRGCFQPACRHSFSHGAFSMSALLVIMLLCAMGASAEHLPQKAQSTHLILSHVDNHRRFASIPSPQMDGHNHPKISLAQADEALLQGASTSTTWYERSEVIIAFIAAGALIISCGCVCIPTIVVGGLVCLSCSRSMRSIAKMRDLECPPHRAPPNPPTPPPTGVTMAFTGPPLGQHTQSGSDIDAGGPHGHTDDAVESLMILESDASNESFETAHSFSDDSEE</sequence>
<keyword evidence="4" id="KW-1185">Reference proteome</keyword>
<organism evidence="3 4">
    <name type="scientific">Carpediemonas membranifera</name>
    <dbReference type="NCBI Taxonomy" id="201153"/>
    <lineage>
        <taxon>Eukaryota</taxon>
        <taxon>Metamonada</taxon>
        <taxon>Carpediemonas-like organisms</taxon>
        <taxon>Carpediemonas</taxon>
    </lineage>
</organism>
<dbReference type="EMBL" id="JAHDYR010000007">
    <property type="protein sequence ID" value="KAG9396060.1"/>
    <property type="molecule type" value="Genomic_DNA"/>
</dbReference>
<evidence type="ECO:0000313" key="4">
    <source>
        <dbReference type="Proteomes" id="UP000717585"/>
    </source>
</evidence>
<gene>
    <name evidence="3" type="ORF">J8273_2412</name>
</gene>
<evidence type="ECO:0000256" key="2">
    <source>
        <dbReference type="SAM" id="Phobius"/>
    </source>
</evidence>